<evidence type="ECO:0000256" key="5">
    <source>
        <dbReference type="ARBA" id="ARBA00011245"/>
    </source>
</evidence>
<evidence type="ECO:0000256" key="2">
    <source>
        <dbReference type="ARBA" id="ARBA00001913"/>
    </source>
</evidence>
<evidence type="ECO:0000256" key="6">
    <source>
        <dbReference type="ARBA" id="ARBA00012595"/>
    </source>
</evidence>
<comment type="similarity">
    <text evidence="4 14">Belongs to the glycosyl hydrolase 13 family.</text>
</comment>
<evidence type="ECO:0000313" key="19">
    <source>
        <dbReference type="EMBL" id="QAV56505.1"/>
    </source>
</evidence>
<evidence type="ECO:0000256" key="7">
    <source>
        <dbReference type="ARBA" id="ARBA00022723"/>
    </source>
</evidence>
<sequence>MYNKNLFTRLVLVGLVQVHWALAYDAAAYKDPHYAKGRTTMVHLFEWKYKDIAVECEKFLGPMGFGGIQLSPINENLVIACRPWYERYQSMSYKIVTRSGNEQEFADMVKRCNNAGVRTYVDAVINHMTGDDEPSVGTAGSRAVPKNRIYPGVPYNLDDFNPPCPKFDKNNHVHQRNCDIIGLHDLNQRKTGVRQKIIEFLNKAVDYGVAGFRIDAAKHMWPEDLKYIYEHTKNLRSDVFGKNKRPFIFQEIIDLKTKRNEAVVSKWEYNSLGAVIEFFFGLRLGKFFQGREELKHLEHWVFQDLDPLPSLDSLVMIDNHDNQRGHGASSDDILTYKKPRLYKMAIAFMLAHPYGHTRIMSSYDFSDKDQGPPTDKQFNIISPKPITGNVASGDDANLCDNGWICEHRWSQIYGMVGFRNVVQNANLVNWWSNDHNQIAFSRGNLGFIAFNGQYCEDLKQELQTGLPAGKYCDIISGRKVNGKCTGKTVMVDSKGKAYIEILKDEDDGVLAIHAGTKIGRC</sequence>
<feature type="domain" description="Glycosyl hydrolase family 13 catalytic" evidence="18">
    <location>
        <begin position="39"/>
        <end position="419"/>
    </location>
</feature>
<evidence type="ECO:0000256" key="10">
    <source>
        <dbReference type="ARBA" id="ARBA00023157"/>
    </source>
</evidence>
<dbReference type="InterPro" id="IPR013780">
    <property type="entry name" value="Glyco_hydro_b"/>
</dbReference>
<keyword evidence="9" id="KW-0106">Calcium</keyword>
<keyword evidence="10" id="KW-1015">Disulfide bond</keyword>
<comment type="cofactor">
    <cofactor evidence="2">
        <name>Ca(2+)</name>
        <dbReference type="ChEBI" id="CHEBI:29108"/>
    </cofactor>
</comment>
<evidence type="ECO:0000256" key="16">
    <source>
        <dbReference type="SAM" id="SignalP"/>
    </source>
</evidence>
<evidence type="ECO:0000256" key="11">
    <source>
        <dbReference type="ARBA" id="ARBA00023214"/>
    </source>
</evidence>
<evidence type="ECO:0000256" key="3">
    <source>
        <dbReference type="ARBA" id="ARBA00001923"/>
    </source>
</evidence>
<evidence type="ECO:0000259" key="17">
    <source>
        <dbReference type="SMART" id="SM00632"/>
    </source>
</evidence>
<reference evidence="19" key="1">
    <citation type="submission" date="2018-04" db="EMBL/GenBank/DDBJ databases">
        <title>Alpha-amylase of the endoparasitoid wasp, Pteromalus puparum.</title>
        <authorList>
            <person name="Wang B."/>
            <person name="Liu M."/>
            <person name="Fang Q."/>
            <person name="Ye G."/>
        </authorList>
    </citation>
    <scope>NUCLEOTIDE SEQUENCE</scope>
    <source>
        <strain evidence="19">50920302</strain>
    </source>
</reference>
<evidence type="ECO:0000256" key="15">
    <source>
        <dbReference type="RuleBase" id="RU361134"/>
    </source>
</evidence>
<keyword evidence="8 15" id="KW-0378">Hydrolase</keyword>
<keyword evidence="11" id="KW-0868">Chloride</keyword>
<dbReference type="InterPro" id="IPR006047">
    <property type="entry name" value="GH13_cat_dom"/>
</dbReference>
<evidence type="ECO:0000256" key="14">
    <source>
        <dbReference type="RuleBase" id="RU003615"/>
    </source>
</evidence>
<comment type="catalytic activity">
    <reaction evidence="1 15">
        <text>Endohydrolysis of (1-&gt;4)-alpha-D-glucosidic linkages in polysaccharides containing three or more (1-&gt;4)-alpha-linked D-glucose units.</text>
        <dbReference type="EC" id="3.2.1.1"/>
    </reaction>
</comment>
<feature type="domain" description="Alpha-amylase C-terminal" evidence="17">
    <location>
        <begin position="428"/>
        <end position="517"/>
    </location>
</feature>
<keyword evidence="12 15" id="KW-0119">Carbohydrate metabolism</keyword>
<dbReference type="SMART" id="SM00642">
    <property type="entry name" value="Aamy"/>
    <property type="match status" value="1"/>
</dbReference>
<comment type="cofactor">
    <cofactor evidence="3">
        <name>chloride</name>
        <dbReference type="ChEBI" id="CHEBI:17996"/>
    </cofactor>
</comment>
<organism evidence="19">
    <name type="scientific">Pteromalus puparum</name>
    <dbReference type="NCBI Taxonomy" id="32389"/>
    <lineage>
        <taxon>Eukaryota</taxon>
        <taxon>Metazoa</taxon>
        <taxon>Ecdysozoa</taxon>
        <taxon>Arthropoda</taxon>
        <taxon>Hexapoda</taxon>
        <taxon>Insecta</taxon>
        <taxon>Pterygota</taxon>
        <taxon>Neoptera</taxon>
        <taxon>Endopterygota</taxon>
        <taxon>Hymenoptera</taxon>
        <taxon>Apocrita</taxon>
        <taxon>Proctotrupomorpha</taxon>
        <taxon>Chalcidoidea</taxon>
        <taxon>Pteromalidae</taxon>
        <taxon>Pteromalinae</taxon>
        <taxon>Pteromalus</taxon>
    </lineage>
</organism>
<dbReference type="GO" id="GO:0004556">
    <property type="term" value="F:alpha-amylase activity"/>
    <property type="evidence" value="ECO:0007669"/>
    <property type="project" value="UniProtKB-UniRule"/>
</dbReference>
<accession>A0A493QY97</accession>
<dbReference type="PRINTS" id="PR00110">
    <property type="entry name" value="ALPHAAMYLASE"/>
</dbReference>
<dbReference type="EC" id="3.2.1.1" evidence="6 15"/>
<dbReference type="SMART" id="SM00632">
    <property type="entry name" value="Aamy_C"/>
    <property type="match status" value="1"/>
</dbReference>
<dbReference type="GO" id="GO:0046872">
    <property type="term" value="F:metal ion binding"/>
    <property type="evidence" value="ECO:0007669"/>
    <property type="project" value="UniProtKB-KW"/>
</dbReference>
<dbReference type="Gene3D" id="3.20.20.80">
    <property type="entry name" value="Glycosidases"/>
    <property type="match status" value="1"/>
</dbReference>
<dbReference type="InterPro" id="IPR017853">
    <property type="entry name" value="GH"/>
</dbReference>
<dbReference type="SUPFAM" id="SSF51011">
    <property type="entry name" value="Glycosyl hydrolase domain"/>
    <property type="match status" value="1"/>
</dbReference>
<dbReference type="Pfam" id="PF02806">
    <property type="entry name" value="Alpha-amylase_C"/>
    <property type="match status" value="1"/>
</dbReference>
<dbReference type="Gene3D" id="2.60.40.1180">
    <property type="entry name" value="Golgi alpha-mannosidase II"/>
    <property type="match status" value="1"/>
</dbReference>
<dbReference type="InterPro" id="IPR031319">
    <property type="entry name" value="A-amylase_C"/>
</dbReference>
<comment type="subunit">
    <text evidence="5">Monomer.</text>
</comment>
<dbReference type="InterPro" id="IPR006048">
    <property type="entry name" value="A-amylase/branching_C"/>
</dbReference>
<evidence type="ECO:0000256" key="9">
    <source>
        <dbReference type="ARBA" id="ARBA00022837"/>
    </source>
</evidence>
<dbReference type="Pfam" id="PF00128">
    <property type="entry name" value="Alpha-amylase"/>
    <property type="match status" value="1"/>
</dbReference>
<keyword evidence="7" id="KW-0479">Metal-binding</keyword>
<dbReference type="GO" id="GO:0005975">
    <property type="term" value="P:carbohydrate metabolic process"/>
    <property type="evidence" value="ECO:0007669"/>
    <property type="project" value="InterPro"/>
</dbReference>
<evidence type="ECO:0000256" key="4">
    <source>
        <dbReference type="ARBA" id="ARBA00008061"/>
    </source>
</evidence>
<evidence type="ECO:0000256" key="12">
    <source>
        <dbReference type="ARBA" id="ARBA00023277"/>
    </source>
</evidence>
<proteinExistence type="evidence at transcript level"/>
<evidence type="ECO:0000259" key="18">
    <source>
        <dbReference type="SMART" id="SM00642"/>
    </source>
</evidence>
<dbReference type="InterPro" id="IPR006046">
    <property type="entry name" value="Alpha_amylase"/>
</dbReference>
<name>A0A493QY97_9HYME</name>
<dbReference type="CDD" id="cd11317">
    <property type="entry name" value="AmyAc_bac_euk_AmyA"/>
    <property type="match status" value="1"/>
</dbReference>
<keyword evidence="16" id="KW-0732">Signal</keyword>
<dbReference type="PANTHER" id="PTHR43447">
    <property type="entry name" value="ALPHA-AMYLASE"/>
    <property type="match status" value="1"/>
</dbReference>
<feature type="chain" id="PRO_5019808838" description="Alpha-amylase" evidence="16">
    <location>
        <begin position="24"/>
        <end position="521"/>
    </location>
</feature>
<keyword evidence="13 15" id="KW-0326">Glycosidase</keyword>
<evidence type="ECO:0000256" key="13">
    <source>
        <dbReference type="ARBA" id="ARBA00023295"/>
    </source>
</evidence>
<dbReference type="SUPFAM" id="SSF51445">
    <property type="entry name" value="(Trans)glycosidases"/>
    <property type="match status" value="1"/>
</dbReference>
<feature type="signal peptide" evidence="16">
    <location>
        <begin position="1"/>
        <end position="23"/>
    </location>
</feature>
<dbReference type="EMBL" id="MH256643">
    <property type="protein sequence ID" value="QAV56505.1"/>
    <property type="molecule type" value="mRNA"/>
</dbReference>
<protein>
    <recommendedName>
        <fullName evidence="6 15">Alpha-amylase</fullName>
        <ecNumber evidence="6 15">3.2.1.1</ecNumber>
    </recommendedName>
</protein>
<dbReference type="AlphaFoldDB" id="A0A493QY97"/>
<evidence type="ECO:0000256" key="1">
    <source>
        <dbReference type="ARBA" id="ARBA00000548"/>
    </source>
</evidence>
<evidence type="ECO:0000256" key="8">
    <source>
        <dbReference type="ARBA" id="ARBA00022801"/>
    </source>
</evidence>